<reference evidence="2 3" key="2">
    <citation type="submission" date="2013-09" db="EMBL/GenBank/DDBJ databases">
        <title>Whole genome comparison of six Crocosphaera watsonii strains with differing phenotypes.</title>
        <authorList>
            <person name="Bench S.R."/>
            <person name="Heller P."/>
            <person name="Frank I."/>
            <person name="Arciniega M."/>
            <person name="Shilova I.N."/>
            <person name="Zehr J.P."/>
        </authorList>
    </citation>
    <scope>NUCLEOTIDE SEQUENCE [LARGE SCALE GENOMIC DNA]</scope>
    <source>
        <strain evidence="2 3">WH 0005</strain>
    </source>
</reference>
<feature type="compositionally biased region" description="Polar residues" evidence="1">
    <location>
        <begin position="144"/>
        <end position="159"/>
    </location>
</feature>
<proteinExistence type="predicted"/>
<evidence type="ECO:0000313" key="3">
    <source>
        <dbReference type="Proteomes" id="UP000017981"/>
    </source>
</evidence>
<accession>T2IQH5</accession>
<gene>
    <name evidence="2" type="ORF">CWATWH0005_1074</name>
</gene>
<dbReference type="EMBL" id="CAQL01000346">
    <property type="protein sequence ID" value="CCQ55278.1"/>
    <property type="molecule type" value="Genomic_DNA"/>
</dbReference>
<feature type="region of interest" description="Disordered" evidence="1">
    <location>
        <begin position="144"/>
        <end position="168"/>
    </location>
</feature>
<organism evidence="2 3">
    <name type="scientific">Crocosphaera watsonii WH 0005</name>
    <dbReference type="NCBI Taxonomy" id="423472"/>
    <lineage>
        <taxon>Bacteria</taxon>
        <taxon>Bacillati</taxon>
        <taxon>Cyanobacteriota</taxon>
        <taxon>Cyanophyceae</taxon>
        <taxon>Oscillatoriophycideae</taxon>
        <taxon>Chroococcales</taxon>
        <taxon>Aphanothecaceae</taxon>
        <taxon>Crocosphaera</taxon>
    </lineage>
</organism>
<dbReference type="AlphaFoldDB" id="T2IQH5"/>
<name>T2IQH5_CROWT</name>
<evidence type="ECO:0000313" key="2">
    <source>
        <dbReference type="EMBL" id="CCQ55278.1"/>
    </source>
</evidence>
<evidence type="ECO:0000256" key="1">
    <source>
        <dbReference type="SAM" id="MobiDB-lite"/>
    </source>
</evidence>
<reference evidence="2 3" key="1">
    <citation type="submission" date="2013-01" db="EMBL/GenBank/DDBJ databases">
        <authorList>
            <person name="Bench S."/>
        </authorList>
    </citation>
    <scope>NUCLEOTIDE SEQUENCE [LARGE SCALE GENOMIC DNA]</scope>
    <source>
        <strain evidence="2 3">WH 0005</strain>
    </source>
</reference>
<dbReference type="Proteomes" id="UP000017981">
    <property type="component" value="Unassembled WGS sequence"/>
</dbReference>
<comment type="caution">
    <text evidence="2">The sequence shown here is derived from an EMBL/GenBank/DDBJ whole genome shotgun (WGS) entry which is preliminary data.</text>
</comment>
<sequence length="168" mass="17683">MSRMPPTARSKSPVLRIPGLLPGVMLPPSSTVTAPVVPVPPTVASALMVMGLLPRLPSTKTVPSSRIICPVNPELSPVRFKEPSPLKTIVPEPVREPLNVVSASPLMVKVLSPTFRLPSPLKSPISVSSLRSTVAAGAMKISVSASTAPGSRSTSPSRTKLSRVRLRM</sequence>
<protein>
    <submittedName>
        <fullName evidence="2">Uncharacterized protein</fullName>
    </submittedName>
</protein>